<dbReference type="STRING" id="90241.B0682_06240"/>
<feature type="domain" description="OmpA-like" evidence="5">
    <location>
        <begin position="198"/>
        <end position="316"/>
    </location>
</feature>
<dbReference type="InterPro" id="IPR050330">
    <property type="entry name" value="Bact_OuterMem_StrucFunc"/>
</dbReference>
<evidence type="ECO:0000313" key="7">
    <source>
        <dbReference type="Proteomes" id="UP000191094"/>
    </source>
</evidence>
<dbReference type="InterPro" id="IPR036737">
    <property type="entry name" value="OmpA-like_sf"/>
</dbReference>
<protein>
    <recommendedName>
        <fullName evidence="5">OmpA-like domain-containing protein</fullName>
    </recommendedName>
</protein>
<dbReference type="Proteomes" id="UP000191094">
    <property type="component" value="Unassembled WGS sequence"/>
</dbReference>
<dbReference type="GO" id="GO:0009279">
    <property type="term" value="C:cell outer membrane"/>
    <property type="evidence" value="ECO:0007669"/>
    <property type="project" value="UniProtKB-SubCell"/>
</dbReference>
<dbReference type="Pfam" id="PF00691">
    <property type="entry name" value="OmpA"/>
    <property type="match status" value="1"/>
</dbReference>
<dbReference type="SUPFAM" id="SSF103088">
    <property type="entry name" value="OmpA-like"/>
    <property type="match status" value="1"/>
</dbReference>
<comment type="subcellular location">
    <subcellularLocation>
        <location evidence="1">Cell outer membrane</location>
    </subcellularLocation>
</comment>
<evidence type="ECO:0000256" key="2">
    <source>
        <dbReference type="ARBA" id="ARBA00023136"/>
    </source>
</evidence>
<dbReference type="PRINTS" id="PR01021">
    <property type="entry name" value="OMPADOMAIN"/>
</dbReference>
<accession>A0A1T0CEL0</accession>
<organism evidence="6 7">
    <name type="scientific">Lwoffella lincolnii</name>
    <dbReference type="NCBI Taxonomy" id="90241"/>
    <lineage>
        <taxon>Bacteria</taxon>
        <taxon>Pseudomonadati</taxon>
        <taxon>Pseudomonadota</taxon>
        <taxon>Gammaproteobacteria</taxon>
        <taxon>Moraxellales</taxon>
        <taxon>Moraxellaceae</taxon>
        <taxon>Lwoffella</taxon>
    </lineage>
</organism>
<dbReference type="CDD" id="cd07185">
    <property type="entry name" value="OmpA_C-like"/>
    <property type="match status" value="1"/>
</dbReference>
<evidence type="ECO:0000256" key="4">
    <source>
        <dbReference type="PROSITE-ProRule" id="PRU00473"/>
    </source>
</evidence>
<dbReference type="Gene3D" id="3.30.1330.60">
    <property type="entry name" value="OmpA-like domain"/>
    <property type="match status" value="1"/>
</dbReference>
<keyword evidence="3" id="KW-0998">Cell outer membrane</keyword>
<keyword evidence="7" id="KW-1185">Reference proteome</keyword>
<dbReference type="InterPro" id="IPR006664">
    <property type="entry name" value="OMP_bac"/>
</dbReference>
<keyword evidence="2 4" id="KW-0472">Membrane</keyword>
<evidence type="ECO:0000256" key="1">
    <source>
        <dbReference type="ARBA" id="ARBA00004442"/>
    </source>
</evidence>
<comment type="caution">
    <text evidence="6">The sequence shown here is derived from an EMBL/GenBank/DDBJ whole genome shotgun (WGS) entry which is preliminary data.</text>
</comment>
<dbReference type="PRINTS" id="PR01023">
    <property type="entry name" value="NAFLGMOTY"/>
</dbReference>
<sequence>MILTFHNFGKSLAKIWQHLTPYQPNNLSHYDKISLNKHFSYTDVTKYYKYFCYHIFIDSFPTNTINKPFNKPNKRTIAINTHLNITAKHTLPEHKDTIMKTTLNTKLLITTLAGSMALVGCAADPTGQTTINKTALGTLAGATLGAGVSKATGGERTGRDAAIGAAIGAGVGYYMQRQEQQLKQQMAGTGVEVALDPRTNDINLVMPSNITFDTDKTYIKPTFTNTLDKLAATMNEYGQTTVVIMGHTDSVGDAGYNQGLSERRAFSVASYLNNRGVSSHRISTVGYGESQPIADNNTEYGKAQNRRVEIKINAPQNIQQSSYSQSPYAQSPYAYAPQNQYYDDNRYYDEGRYHDDNRYDDNRYYHEREYYNGDHYHEGGYHDGSHYDGSGYYL</sequence>
<dbReference type="PANTHER" id="PTHR30329:SF21">
    <property type="entry name" value="LIPOPROTEIN YIAD-RELATED"/>
    <property type="match status" value="1"/>
</dbReference>
<dbReference type="EMBL" id="MUYT01000007">
    <property type="protein sequence ID" value="OOS20719.1"/>
    <property type="molecule type" value="Genomic_DNA"/>
</dbReference>
<evidence type="ECO:0000256" key="3">
    <source>
        <dbReference type="ARBA" id="ARBA00023237"/>
    </source>
</evidence>
<evidence type="ECO:0000259" key="5">
    <source>
        <dbReference type="PROSITE" id="PS51123"/>
    </source>
</evidence>
<dbReference type="Pfam" id="PF13441">
    <property type="entry name" value="Gly-zipper_YMGG"/>
    <property type="match status" value="1"/>
</dbReference>
<proteinExistence type="predicted"/>
<gene>
    <name evidence="6" type="ORF">B0682_06240</name>
</gene>
<dbReference type="InterPro" id="IPR027367">
    <property type="entry name" value="Gly-zipper_YMGG"/>
</dbReference>
<reference evidence="6 7" key="1">
    <citation type="submission" date="2017-02" db="EMBL/GenBank/DDBJ databases">
        <title>Draft genome sequence of Moraxella lincolnii CCUG 9405T type strain.</title>
        <authorList>
            <person name="Salva-Serra F."/>
            <person name="Engstrom-Jakobsson H."/>
            <person name="Thorell K."/>
            <person name="Jaen-Luchoro D."/>
            <person name="Gonzales-Siles L."/>
            <person name="Karlsson R."/>
            <person name="Yazdan S."/>
            <person name="Boulund F."/>
            <person name="Johnning A."/>
            <person name="Engstrand L."/>
            <person name="Kristiansson E."/>
            <person name="Moore E."/>
        </authorList>
    </citation>
    <scope>NUCLEOTIDE SEQUENCE [LARGE SCALE GENOMIC DNA]</scope>
    <source>
        <strain evidence="6 7">CCUG 9405</strain>
    </source>
</reference>
<name>A0A1T0CEL0_9GAMM</name>
<dbReference type="InterPro" id="IPR006665">
    <property type="entry name" value="OmpA-like"/>
</dbReference>
<evidence type="ECO:0000313" key="6">
    <source>
        <dbReference type="EMBL" id="OOS20719.1"/>
    </source>
</evidence>
<dbReference type="PANTHER" id="PTHR30329">
    <property type="entry name" value="STATOR ELEMENT OF FLAGELLAR MOTOR COMPLEX"/>
    <property type="match status" value="1"/>
</dbReference>
<dbReference type="AlphaFoldDB" id="A0A1T0CEL0"/>
<dbReference type="PROSITE" id="PS51123">
    <property type="entry name" value="OMPA_2"/>
    <property type="match status" value="1"/>
</dbReference>